<evidence type="ECO:0000256" key="2">
    <source>
        <dbReference type="ARBA" id="ARBA00004429"/>
    </source>
</evidence>
<comment type="subcellular location">
    <subcellularLocation>
        <location evidence="2">Cell inner membrane</location>
        <topology evidence="2">Multi-pass membrane protein</topology>
    </subcellularLocation>
</comment>
<dbReference type="InterPro" id="IPR036641">
    <property type="entry name" value="HPT_dom_sf"/>
</dbReference>
<dbReference type="GO" id="GO:0005524">
    <property type="term" value="F:ATP binding"/>
    <property type="evidence" value="ECO:0007669"/>
    <property type="project" value="UniProtKB-KW"/>
</dbReference>
<feature type="modified residue" description="4-aspartylphosphate" evidence="17">
    <location>
        <position position="600"/>
    </location>
</feature>
<dbReference type="SMART" id="SM00388">
    <property type="entry name" value="HisKA"/>
    <property type="match status" value="1"/>
</dbReference>
<evidence type="ECO:0000256" key="11">
    <source>
        <dbReference type="ARBA" id="ARBA00022989"/>
    </source>
</evidence>
<dbReference type="GO" id="GO:0000155">
    <property type="term" value="F:phosphorelay sensor kinase activity"/>
    <property type="evidence" value="ECO:0007669"/>
    <property type="project" value="InterPro"/>
</dbReference>
<evidence type="ECO:0000256" key="7">
    <source>
        <dbReference type="ARBA" id="ARBA00022692"/>
    </source>
</evidence>
<evidence type="ECO:0000256" key="6">
    <source>
        <dbReference type="ARBA" id="ARBA00022679"/>
    </source>
</evidence>
<dbReference type="PROSITE" id="PS50885">
    <property type="entry name" value="HAMP"/>
    <property type="match status" value="1"/>
</dbReference>
<dbReference type="SUPFAM" id="SSF47384">
    <property type="entry name" value="Homodimeric domain of signal transducing histidine kinase"/>
    <property type="match status" value="1"/>
</dbReference>
<keyword evidence="12" id="KW-0902">Two-component regulatory system</keyword>
<dbReference type="Gene3D" id="3.30.565.10">
    <property type="entry name" value="Histidine kinase-like ATPase, C-terminal domain"/>
    <property type="match status" value="1"/>
</dbReference>
<keyword evidence="11 18" id="KW-1133">Transmembrane helix</keyword>
<dbReference type="Proteomes" id="UP001139971">
    <property type="component" value="Unassembled WGS sequence"/>
</dbReference>
<evidence type="ECO:0000256" key="16">
    <source>
        <dbReference type="PROSITE-ProRule" id="PRU00110"/>
    </source>
</evidence>
<evidence type="ECO:0000313" key="24">
    <source>
        <dbReference type="Proteomes" id="UP001139971"/>
    </source>
</evidence>
<dbReference type="SUPFAM" id="SSF47226">
    <property type="entry name" value="Histidine-containing phosphotransfer domain, HPT domain"/>
    <property type="match status" value="1"/>
</dbReference>
<dbReference type="Gene3D" id="1.10.287.130">
    <property type="match status" value="1"/>
</dbReference>
<dbReference type="InterPro" id="IPR003661">
    <property type="entry name" value="HisK_dim/P_dom"/>
</dbReference>
<feature type="domain" description="Response regulatory" evidence="20">
    <location>
        <begin position="551"/>
        <end position="670"/>
    </location>
</feature>
<dbReference type="SMART" id="SM00387">
    <property type="entry name" value="HATPase_c"/>
    <property type="match status" value="1"/>
</dbReference>
<reference evidence="23" key="1">
    <citation type="submission" date="2023-02" db="EMBL/GenBank/DDBJ databases">
        <title>Tahibacter soli sp. nov. isolated from soil.</title>
        <authorList>
            <person name="Baek J.H."/>
            <person name="Lee J.K."/>
            <person name="Choi D.G."/>
            <person name="Jeon C.O."/>
        </authorList>
    </citation>
    <scope>NUCLEOTIDE SEQUENCE</scope>
    <source>
        <strain evidence="23">BL</strain>
    </source>
</reference>
<dbReference type="SUPFAM" id="SSF52172">
    <property type="entry name" value="CheY-like"/>
    <property type="match status" value="1"/>
</dbReference>
<accession>A0A9X3YNX7</accession>
<dbReference type="CDD" id="cd17546">
    <property type="entry name" value="REC_hyHK_CKI1_RcsC-like"/>
    <property type="match status" value="1"/>
</dbReference>
<evidence type="ECO:0000259" key="20">
    <source>
        <dbReference type="PROSITE" id="PS50110"/>
    </source>
</evidence>
<organism evidence="23 24">
    <name type="scientific">Tahibacter soli</name>
    <dbReference type="NCBI Taxonomy" id="2983605"/>
    <lineage>
        <taxon>Bacteria</taxon>
        <taxon>Pseudomonadati</taxon>
        <taxon>Pseudomonadota</taxon>
        <taxon>Gammaproteobacteria</taxon>
        <taxon>Lysobacterales</taxon>
        <taxon>Rhodanobacteraceae</taxon>
        <taxon>Tahibacter</taxon>
    </lineage>
</organism>
<dbReference type="InterPro" id="IPR003660">
    <property type="entry name" value="HAMP_dom"/>
</dbReference>
<dbReference type="FunFam" id="1.10.287.130:FF:000002">
    <property type="entry name" value="Two-component osmosensing histidine kinase"/>
    <property type="match status" value="1"/>
</dbReference>
<evidence type="ECO:0000256" key="17">
    <source>
        <dbReference type="PROSITE-ProRule" id="PRU00169"/>
    </source>
</evidence>
<keyword evidence="4" id="KW-1003">Cell membrane</keyword>
<dbReference type="EC" id="2.7.13.3" evidence="3"/>
<evidence type="ECO:0000256" key="8">
    <source>
        <dbReference type="ARBA" id="ARBA00022741"/>
    </source>
</evidence>
<evidence type="ECO:0000256" key="1">
    <source>
        <dbReference type="ARBA" id="ARBA00000085"/>
    </source>
</evidence>
<dbReference type="InterPro" id="IPR011006">
    <property type="entry name" value="CheY-like_superfamily"/>
</dbReference>
<keyword evidence="7 18" id="KW-0812">Transmembrane</keyword>
<evidence type="ECO:0000256" key="18">
    <source>
        <dbReference type="SAM" id="Phobius"/>
    </source>
</evidence>
<feature type="domain" description="HPt" evidence="22">
    <location>
        <begin position="709"/>
        <end position="807"/>
    </location>
</feature>
<dbReference type="InterPro" id="IPR005467">
    <property type="entry name" value="His_kinase_dom"/>
</dbReference>
<proteinExistence type="predicted"/>
<dbReference type="CDD" id="cd06225">
    <property type="entry name" value="HAMP"/>
    <property type="match status" value="1"/>
</dbReference>
<keyword evidence="10 23" id="KW-0067">ATP-binding</keyword>
<keyword evidence="6" id="KW-0808">Transferase</keyword>
<evidence type="ECO:0000256" key="5">
    <source>
        <dbReference type="ARBA" id="ARBA00022553"/>
    </source>
</evidence>
<evidence type="ECO:0000259" key="22">
    <source>
        <dbReference type="PROSITE" id="PS50894"/>
    </source>
</evidence>
<dbReference type="InterPro" id="IPR004358">
    <property type="entry name" value="Sig_transdc_His_kin-like_C"/>
</dbReference>
<dbReference type="CDD" id="cd00082">
    <property type="entry name" value="HisKA"/>
    <property type="match status" value="1"/>
</dbReference>
<dbReference type="PANTHER" id="PTHR45339:SF1">
    <property type="entry name" value="HYBRID SIGNAL TRANSDUCTION HISTIDINE KINASE J"/>
    <property type="match status" value="1"/>
</dbReference>
<feature type="domain" description="Histidine kinase" evidence="19">
    <location>
        <begin position="296"/>
        <end position="517"/>
    </location>
</feature>
<evidence type="ECO:0000259" key="21">
    <source>
        <dbReference type="PROSITE" id="PS50885"/>
    </source>
</evidence>
<dbReference type="Pfam" id="PF01627">
    <property type="entry name" value="Hpt"/>
    <property type="match status" value="1"/>
</dbReference>
<evidence type="ECO:0000256" key="13">
    <source>
        <dbReference type="ARBA" id="ARBA00023136"/>
    </source>
</evidence>
<dbReference type="Pfam" id="PF00072">
    <property type="entry name" value="Response_reg"/>
    <property type="match status" value="1"/>
</dbReference>
<dbReference type="SMART" id="SM00304">
    <property type="entry name" value="HAMP"/>
    <property type="match status" value="1"/>
</dbReference>
<dbReference type="PROSITE" id="PS50894">
    <property type="entry name" value="HPT"/>
    <property type="match status" value="1"/>
</dbReference>
<feature type="domain" description="HAMP" evidence="21">
    <location>
        <begin position="222"/>
        <end position="274"/>
    </location>
</feature>
<keyword evidence="9" id="KW-0418">Kinase</keyword>
<dbReference type="FunFam" id="3.30.565.10:FF:000010">
    <property type="entry name" value="Sensor histidine kinase RcsC"/>
    <property type="match status" value="1"/>
</dbReference>
<dbReference type="CDD" id="cd16922">
    <property type="entry name" value="HATPase_EvgS-ArcB-TorS-like"/>
    <property type="match status" value="1"/>
</dbReference>
<dbReference type="InterPro" id="IPR003594">
    <property type="entry name" value="HATPase_dom"/>
</dbReference>
<gene>
    <name evidence="23" type="ORF">OD750_016955</name>
</gene>
<dbReference type="RefSeq" id="WP_263541875.1">
    <property type="nucleotide sequence ID" value="NZ_JAOVZO020000018.1"/>
</dbReference>
<keyword evidence="24" id="KW-1185">Reference proteome</keyword>
<dbReference type="EMBL" id="JAOVZO020000018">
    <property type="protein sequence ID" value="MDC8014238.1"/>
    <property type="molecule type" value="Genomic_DNA"/>
</dbReference>
<dbReference type="InterPro" id="IPR001789">
    <property type="entry name" value="Sig_transdc_resp-reg_receiver"/>
</dbReference>
<comment type="caution">
    <text evidence="23">The sequence shown here is derived from an EMBL/GenBank/DDBJ whole genome shotgun (WGS) entry which is preliminary data.</text>
</comment>
<dbReference type="PRINTS" id="PR00344">
    <property type="entry name" value="BCTRLSENSOR"/>
</dbReference>
<dbReference type="PANTHER" id="PTHR45339">
    <property type="entry name" value="HYBRID SIGNAL TRANSDUCTION HISTIDINE KINASE J"/>
    <property type="match status" value="1"/>
</dbReference>
<name>A0A9X3YNX7_9GAMM</name>
<dbReference type="Pfam" id="PF02518">
    <property type="entry name" value="HATPase_c"/>
    <property type="match status" value="1"/>
</dbReference>
<dbReference type="Gene3D" id="6.10.340.10">
    <property type="match status" value="1"/>
</dbReference>
<evidence type="ECO:0000259" key="19">
    <source>
        <dbReference type="PROSITE" id="PS50109"/>
    </source>
</evidence>
<protein>
    <recommendedName>
        <fullName evidence="15">Sensory/regulatory protein RpfC</fullName>
        <ecNumber evidence="3">2.7.13.3</ecNumber>
    </recommendedName>
</protein>
<feature type="transmembrane region" description="Helical" evidence="18">
    <location>
        <begin position="23"/>
        <end position="43"/>
    </location>
</feature>
<sequence length="807" mass="87083">MDAPPREPSFGWRPSRLSIRQQLLSLFGLMLATGATVLVLDTLSQQATVRTMQGVRDDSLGGLNYVKGISDAYGFDVVDTTFRVRNNLMGWEQGVEVLDRAATRVQRHWEALNGTRLTPEQKSLVDEIARHRESADRAAAKLRAILVSRDLPALGKFADTELYPAIDPVTMRLAFLSDLKMVTANENLAADVARAWRVNWWRIGLSVATLLIVLVVGRQILRHIYRGVEKLVKLARATQRGDYDAPVGRLPRGELGVVAEAFLSMRDTLARNEVELRESEAHAQDANRAKSAFLAAMSHEIRTPMIGVTGMLELLSHTDLDAEQRRCVTVIETSTQALLQIIGDILDFSKIEADRLDLAPEPTDLRRLVEATVNNFLGVASSRGLYLTLTVDANVAPAHRVDPLRLRQILSNLVSNALKFTHKGGVAIELEMLMQDDQSQTLALRVQDTGIGIDQAHQDRLFTPFAQADGGTARAYGGTGLGLAICLRLARLLGGDLGLRSQLGEGTTVTLVLPLPKATAEAIAPRRNGAAGDLPQRAAPTVAEAERERSLVLVVDDHPTNREVVARQLERAGYASIGAADGAEALEVWKSGRFALVLADIHMPRMDGYALTAAVRAHERREGLARTPIVALTANVTKGEAERCVAAGMDDFLGKPVSIVQLARKLRQWLPHVAFPAQESALAASVPSLASGEQAPVNLAALTDIAGGDAGVVANLLRDFVESTERDVAAVVAAYGGGDAEAVARDAHRIKGAARLVGALALGDAADALERCARGGEKEMKAQVDALAEAFDTLKEWAKRDDSIPNA</sequence>
<dbReference type="Gene3D" id="3.40.50.2300">
    <property type="match status" value="1"/>
</dbReference>
<dbReference type="SMART" id="SM00073">
    <property type="entry name" value="HPT"/>
    <property type="match status" value="1"/>
</dbReference>
<feature type="modified residue" description="Phosphohistidine" evidence="16">
    <location>
        <position position="748"/>
    </location>
</feature>
<dbReference type="Pfam" id="PF00512">
    <property type="entry name" value="HisKA"/>
    <property type="match status" value="1"/>
</dbReference>
<evidence type="ECO:0000256" key="10">
    <source>
        <dbReference type="ARBA" id="ARBA00022840"/>
    </source>
</evidence>
<evidence type="ECO:0000256" key="4">
    <source>
        <dbReference type="ARBA" id="ARBA00022475"/>
    </source>
</evidence>
<dbReference type="PROSITE" id="PS50109">
    <property type="entry name" value="HIS_KIN"/>
    <property type="match status" value="1"/>
</dbReference>
<keyword evidence="13 18" id="KW-0472">Membrane</keyword>
<evidence type="ECO:0000256" key="3">
    <source>
        <dbReference type="ARBA" id="ARBA00012438"/>
    </source>
</evidence>
<evidence type="ECO:0000256" key="14">
    <source>
        <dbReference type="ARBA" id="ARBA00064003"/>
    </source>
</evidence>
<dbReference type="InterPro" id="IPR036890">
    <property type="entry name" value="HATPase_C_sf"/>
</dbReference>
<keyword evidence="5 17" id="KW-0597">Phosphoprotein</keyword>
<dbReference type="InterPro" id="IPR008207">
    <property type="entry name" value="Sig_transdc_His_kin_Hpt_dom"/>
</dbReference>
<evidence type="ECO:0000256" key="15">
    <source>
        <dbReference type="ARBA" id="ARBA00068150"/>
    </source>
</evidence>
<dbReference type="AlphaFoldDB" id="A0A9X3YNX7"/>
<comment type="subunit">
    <text evidence="14">At low DSF concentrations, interacts with RpfF.</text>
</comment>
<dbReference type="InterPro" id="IPR036097">
    <property type="entry name" value="HisK_dim/P_sf"/>
</dbReference>
<dbReference type="GO" id="GO:0005886">
    <property type="term" value="C:plasma membrane"/>
    <property type="evidence" value="ECO:0007669"/>
    <property type="project" value="UniProtKB-SubCell"/>
</dbReference>
<dbReference type="SUPFAM" id="SSF55874">
    <property type="entry name" value="ATPase domain of HSP90 chaperone/DNA topoisomerase II/histidine kinase"/>
    <property type="match status" value="1"/>
</dbReference>
<dbReference type="SMART" id="SM00448">
    <property type="entry name" value="REC"/>
    <property type="match status" value="1"/>
</dbReference>
<evidence type="ECO:0000256" key="12">
    <source>
        <dbReference type="ARBA" id="ARBA00023012"/>
    </source>
</evidence>
<feature type="transmembrane region" description="Helical" evidence="18">
    <location>
        <begin position="203"/>
        <end position="221"/>
    </location>
</feature>
<keyword evidence="8" id="KW-0547">Nucleotide-binding</keyword>
<evidence type="ECO:0000313" key="23">
    <source>
        <dbReference type="EMBL" id="MDC8014238.1"/>
    </source>
</evidence>
<evidence type="ECO:0000256" key="9">
    <source>
        <dbReference type="ARBA" id="ARBA00022777"/>
    </source>
</evidence>
<comment type="catalytic activity">
    <reaction evidence="1">
        <text>ATP + protein L-histidine = ADP + protein N-phospho-L-histidine.</text>
        <dbReference type="EC" id="2.7.13.3"/>
    </reaction>
</comment>
<dbReference type="Gene3D" id="1.20.120.160">
    <property type="entry name" value="HPT domain"/>
    <property type="match status" value="1"/>
</dbReference>
<dbReference type="PROSITE" id="PS50110">
    <property type="entry name" value="RESPONSE_REGULATORY"/>
    <property type="match status" value="1"/>
</dbReference>